<dbReference type="Pfam" id="PF00188">
    <property type="entry name" value="CAP"/>
    <property type="match status" value="1"/>
</dbReference>
<dbReference type="GeneID" id="108897487"/>
<dbReference type="InParanoid" id="A0A4W6E417"/>
<evidence type="ECO:0000313" key="4">
    <source>
        <dbReference type="Ensembl" id="ENSLCAP00010033280.1"/>
    </source>
</evidence>
<dbReference type="KEGG" id="lcf:108897487"/>
<evidence type="ECO:0000313" key="5">
    <source>
        <dbReference type="Proteomes" id="UP000314980"/>
    </source>
</evidence>
<dbReference type="InterPro" id="IPR002413">
    <property type="entry name" value="V5_allergen-like"/>
</dbReference>
<feature type="chain" id="PRO_5044613285" evidence="2">
    <location>
        <begin position="22"/>
        <end position="277"/>
    </location>
</feature>
<name>A0A4W6E417_LATCA</name>
<dbReference type="GO" id="GO:0005576">
    <property type="term" value="C:extracellular region"/>
    <property type="evidence" value="ECO:0007669"/>
    <property type="project" value="InterPro"/>
</dbReference>
<organism evidence="4 5">
    <name type="scientific">Lates calcarifer</name>
    <name type="common">Barramundi</name>
    <name type="synonym">Holocentrus calcarifer</name>
    <dbReference type="NCBI Taxonomy" id="8187"/>
    <lineage>
        <taxon>Eukaryota</taxon>
        <taxon>Metazoa</taxon>
        <taxon>Chordata</taxon>
        <taxon>Craniata</taxon>
        <taxon>Vertebrata</taxon>
        <taxon>Euteleostomi</taxon>
        <taxon>Actinopterygii</taxon>
        <taxon>Neopterygii</taxon>
        <taxon>Teleostei</taxon>
        <taxon>Neoteleostei</taxon>
        <taxon>Acanthomorphata</taxon>
        <taxon>Carangaria</taxon>
        <taxon>Carangaria incertae sedis</taxon>
        <taxon>Centropomidae</taxon>
        <taxon>Lates</taxon>
    </lineage>
</organism>
<protein>
    <submittedName>
        <fullName evidence="4">GLI pathosis related 1</fullName>
    </submittedName>
    <submittedName>
        <fullName evidence="6">GLIPR1-like protein 1 isoform X1</fullName>
    </submittedName>
</protein>
<dbReference type="PANTHER" id="PTHR10334">
    <property type="entry name" value="CYSTEINE-RICH SECRETORY PROTEIN-RELATED"/>
    <property type="match status" value="1"/>
</dbReference>
<keyword evidence="5" id="KW-1185">Reference proteome</keyword>
<comment type="similarity">
    <text evidence="1">Belongs to the CRISP family.</text>
</comment>
<sequence length="277" mass="31456">MGSVLEMLLWAWIILDSRVRSVLVPEITDGEFINECVREHNRARSSVSPPASNMLYMSWDAGLAITAKAWARHCVFKHNVYLEDVRRVHPTFSSVGENIWMGSQSLFNVTFAVKRWVDEKANYNYQSRTCTDVCGHYTQVVWESSYKVGCAAQLCTEKNVLFVCNYAEGGNIRGQQPYKSQGTACSECKDTCVDNLCCNKKRDSQKRYSWTPDWDPAPVASSQLSDSQLSDSQLSDSQLSDSHHFVTILVARPIALIFTFITAYAVHYCYPDIFCYE</sequence>
<dbReference type="Proteomes" id="UP000314980">
    <property type="component" value="Unassembled WGS sequence"/>
</dbReference>
<proteinExistence type="inferred from homology"/>
<dbReference type="RefSeq" id="XP_018552658.1">
    <property type="nucleotide sequence ID" value="XM_018697142.2"/>
</dbReference>
<dbReference type="InterPro" id="IPR035940">
    <property type="entry name" value="CAP_sf"/>
</dbReference>
<dbReference type="Gene3D" id="3.40.33.10">
    <property type="entry name" value="CAP"/>
    <property type="match status" value="1"/>
</dbReference>
<reference evidence="5" key="1">
    <citation type="submission" date="2015-09" db="EMBL/GenBank/DDBJ databases">
        <authorList>
            <person name="Sai Rama Sridatta P."/>
        </authorList>
    </citation>
    <scope>NUCLEOTIDE SEQUENCE [LARGE SCALE GENOMIC DNA]</scope>
</reference>
<dbReference type="PRINTS" id="PR00837">
    <property type="entry name" value="V5TPXLIKE"/>
</dbReference>
<dbReference type="InterPro" id="IPR001283">
    <property type="entry name" value="CRISP-related"/>
</dbReference>
<feature type="signal peptide" evidence="2">
    <location>
        <begin position="1"/>
        <end position="21"/>
    </location>
</feature>
<dbReference type="SMART" id="SM00198">
    <property type="entry name" value="SCP"/>
    <property type="match status" value="1"/>
</dbReference>
<reference evidence="6" key="2">
    <citation type="submission" date="2025-04" db="UniProtKB">
        <authorList>
            <consortium name="RefSeq"/>
        </authorList>
    </citation>
    <scope>IDENTIFICATION</scope>
    <source>
        <tissue evidence="6">Brain</tissue>
    </source>
</reference>
<gene>
    <name evidence="4" type="primary">GLIPR1</name>
    <name evidence="6" type="synonym">glipr1a</name>
</gene>
<dbReference type="AlphaFoldDB" id="A0A4W6E417"/>
<keyword evidence="2" id="KW-0732">Signal</keyword>
<evidence type="ECO:0000313" key="6">
    <source>
        <dbReference type="RefSeq" id="XP_018552658.1"/>
    </source>
</evidence>
<evidence type="ECO:0000259" key="3">
    <source>
        <dbReference type="SMART" id="SM00198"/>
    </source>
</evidence>
<dbReference type="Proteomes" id="UP000694890">
    <property type="component" value="Linkage group LG18"/>
</dbReference>
<evidence type="ECO:0000256" key="1">
    <source>
        <dbReference type="ARBA" id="ARBA00009923"/>
    </source>
</evidence>
<dbReference type="SUPFAM" id="SSF55797">
    <property type="entry name" value="PR-1-like"/>
    <property type="match status" value="1"/>
</dbReference>
<dbReference type="PROSITE" id="PS01009">
    <property type="entry name" value="CRISP_1"/>
    <property type="match status" value="1"/>
</dbReference>
<dbReference type="Ensembl" id="ENSLCAT00010034070.1">
    <property type="protein sequence ID" value="ENSLCAP00010033280.1"/>
    <property type="gene ID" value="ENSLCAG00010015646.1"/>
</dbReference>
<reference evidence="4" key="3">
    <citation type="submission" date="2025-05" db="UniProtKB">
        <authorList>
            <consortium name="Ensembl"/>
        </authorList>
    </citation>
    <scope>IDENTIFICATION</scope>
</reference>
<dbReference type="InterPro" id="IPR014044">
    <property type="entry name" value="CAP_dom"/>
</dbReference>
<dbReference type="OrthoDB" id="43654at2759"/>
<evidence type="ECO:0000256" key="2">
    <source>
        <dbReference type="SAM" id="SignalP"/>
    </source>
</evidence>
<dbReference type="InterPro" id="IPR018244">
    <property type="entry name" value="Allrgn_V5/Tpx1_CS"/>
</dbReference>
<accession>A0A4W6E417</accession>
<feature type="domain" description="SCP" evidence="3">
    <location>
        <begin position="31"/>
        <end position="174"/>
    </location>
</feature>
<dbReference type="STRING" id="8187.ENSLCAP00010033280"/>
<dbReference type="CTD" id="108179203"/>
<dbReference type="GeneTree" id="ENSGT00940000160727"/>
<dbReference type="PRINTS" id="PR00838">
    <property type="entry name" value="V5ALLERGEN"/>
</dbReference>